<dbReference type="AlphaFoldDB" id="A0A160TI25"/>
<dbReference type="EMBL" id="CZQE01000161">
    <property type="protein sequence ID" value="CUS44610.1"/>
    <property type="molecule type" value="Genomic_DNA"/>
</dbReference>
<protein>
    <submittedName>
        <fullName evidence="1">Uncharacterized protein</fullName>
    </submittedName>
</protein>
<organism evidence="1">
    <name type="scientific">hydrothermal vent metagenome</name>
    <dbReference type="NCBI Taxonomy" id="652676"/>
    <lineage>
        <taxon>unclassified sequences</taxon>
        <taxon>metagenomes</taxon>
        <taxon>ecological metagenomes</taxon>
    </lineage>
</organism>
<gene>
    <name evidence="1" type="ORF">MGWOODY_Smn1937</name>
</gene>
<name>A0A160TI25_9ZZZZ</name>
<evidence type="ECO:0000313" key="1">
    <source>
        <dbReference type="EMBL" id="CUS44610.1"/>
    </source>
</evidence>
<reference evidence="1" key="1">
    <citation type="submission" date="2015-10" db="EMBL/GenBank/DDBJ databases">
        <authorList>
            <person name="Gilbert D.G."/>
        </authorList>
    </citation>
    <scope>NUCLEOTIDE SEQUENCE</scope>
</reference>
<accession>A0A160TI25</accession>
<sequence length="161" mass="17615">MTARIVAFLEQIGIPVETDAVPEGSFLPAMAIRNGAVVYDPALLEWPGDLLHEAGHVAVTDPALRPALGEVRSDPAEEMAAIAWSYAAALEMDLDPAVVFHEHGYRGGGDSILENFRAGRYFGVPMLEYYGMTLNERSAEECGMTPYPRMLSWLRTQTSAE</sequence>
<proteinExistence type="predicted"/>